<dbReference type="Proteomes" id="UP000192907">
    <property type="component" value="Unassembled WGS sequence"/>
</dbReference>
<accession>A0A1Y6CA27</accession>
<dbReference type="STRING" id="1513793.SAMN06296036_115149"/>
<keyword evidence="1" id="KW-0812">Transmembrane</keyword>
<evidence type="ECO:0000313" key="2">
    <source>
        <dbReference type="EMBL" id="SMF50045.1"/>
    </source>
</evidence>
<feature type="transmembrane region" description="Helical" evidence="1">
    <location>
        <begin position="81"/>
        <end position="108"/>
    </location>
</feature>
<protein>
    <recommendedName>
        <fullName evidence="4">DUF420 domain-containing protein</fullName>
    </recommendedName>
</protein>
<dbReference type="InterPro" id="IPR007352">
    <property type="entry name" value="DUF420"/>
</dbReference>
<gene>
    <name evidence="2" type="ORF">SAMN06296036_115149</name>
</gene>
<keyword evidence="1" id="KW-0472">Membrane</keyword>
<organism evidence="2 3">
    <name type="scientific">Pseudobacteriovorax antillogorgiicola</name>
    <dbReference type="NCBI Taxonomy" id="1513793"/>
    <lineage>
        <taxon>Bacteria</taxon>
        <taxon>Pseudomonadati</taxon>
        <taxon>Bdellovibrionota</taxon>
        <taxon>Oligoflexia</taxon>
        <taxon>Oligoflexales</taxon>
        <taxon>Pseudobacteriovoracaceae</taxon>
        <taxon>Pseudobacteriovorax</taxon>
    </lineage>
</organism>
<sequence length="153" mass="17368">MIDQMSRAPIVVDIMAVVLVLVLPAIVLSIVLAKRRQYLLHKRIQQVIAVVMGILIIGFEYEMRTMGWRQIAEDSPYYDSYVMPALIVHLLFAIPTFVLWILVVYGAAKNFGTPPKPSKYSMIHKRMGRAASYLSFGTGITAWLFYWLAFVVG</sequence>
<dbReference type="EMBL" id="FWZT01000015">
    <property type="protein sequence ID" value="SMF50045.1"/>
    <property type="molecule type" value="Genomic_DNA"/>
</dbReference>
<keyword evidence="3" id="KW-1185">Reference proteome</keyword>
<dbReference type="AlphaFoldDB" id="A0A1Y6CA27"/>
<feature type="transmembrane region" description="Helical" evidence="1">
    <location>
        <begin position="44"/>
        <end position="61"/>
    </location>
</feature>
<evidence type="ECO:0000313" key="3">
    <source>
        <dbReference type="Proteomes" id="UP000192907"/>
    </source>
</evidence>
<proteinExistence type="predicted"/>
<evidence type="ECO:0000256" key="1">
    <source>
        <dbReference type="SAM" id="Phobius"/>
    </source>
</evidence>
<name>A0A1Y6CA27_9BACT</name>
<keyword evidence="1" id="KW-1133">Transmembrane helix</keyword>
<feature type="transmembrane region" description="Helical" evidence="1">
    <location>
        <begin position="129"/>
        <end position="149"/>
    </location>
</feature>
<evidence type="ECO:0008006" key="4">
    <source>
        <dbReference type="Google" id="ProtNLM"/>
    </source>
</evidence>
<reference evidence="3" key="1">
    <citation type="submission" date="2017-04" db="EMBL/GenBank/DDBJ databases">
        <authorList>
            <person name="Varghese N."/>
            <person name="Submissions S."/>
        </authorList>
    </citation>
    <scope>NUCLEOTIDE SEQUENCE [LARGE SCALE GENOMIC DNA]</scope>
    <source>
        <strain evidence="3">RKEM611</strain>
    </source>
</reference>
<dbReference type="Pfam" id="PF04238">
    <property type="entry name" value="DUF420"/>
    <property type="match status" value="1"/>
</dbReference>
<feature type="transmembrane region" description="Helical" evidence="1">
    <location>
        <begin position="12"/>
        <end position="32"/>
    </location>
</feature>